<name>A0A074MCU2_ERYLO</name>
<dbReference type="InterPro" id="IPR007029">
    <property type="entry name" value="YHS_dom"/>
</dbReference>
<dbReference type="OrthoDB" id="344729at2"/>
<feature type="signal peptide" evidence="1">
    <location>
        <begin position="1"/>
        <end position="26"/>
    </location>
</feature>
<accession>A0A074MCU2</accession>
<feature type="domain" description="YHS" evidence="2">
    <location>
        <begin position="53"/>
        <end position="94"/>
    </location>
</feature>
<dbReference type="eggNOG" id="COG3350">
    <property type="taxonomic scope" value="Bacteria"/>
</dbReference>
<sequence>MKLRYLVAAAAAMLTAPVAVSAPAMADGGVFVGVEGGNVAVSGYDTVSYFQGNGKPVLGSANFKVKHEGAVFHFSSQANADTFKANPDAYAPQYGGHCAWAMSRGSLAPGDPTLYKIHGGKLYLNFNRDVQTTWLGDIDGFISKSDPAWAKVPEGKKFGD</sequence>
<dbReference type="NCBIfam" id="NF041384">
    <property type="entry name" value="YHS_seleno_dom"/>
    <property type="match status" value="1"/>
</dbReference>
<keyword evidence="1" id="KW-0732">Signal</keyword>
<dbReference type="EMBL" id="JMIW01000001">
    <property type="protein sequence ID" value="KEO91299.1"/>
    <property type="molecule type" value="Genomic_DNA"/>
</dbReference>
<gene>
    <name evidence="3" type="ORF">EH31_01155</name>
</gene>
<dbReference type="Proteomes" id="UP000027647">
    <property type="component" value="Unassembled WGS sequence"/>
</dbReference>
<dbReference type="STRING" id="1044.EH31_01155"/>
<evidence type="ECO:0000259" key="2">
    <source>
        <dbReference type="Pfam" id="PF04945"/>
    </source>
</evidence>
<evidence type="ECO:0000313" key="4">
    <source>
        <dbReference type="Proteomes" id="UP000027647"/>
    </source>
</evidence>
<proteinExistence type="predicted"/>
<protein>
    <recommendedName>
        <fullName evidence="2">YHS domain-containing protein</fullName>
    </recommendedName>
</protein>
<evidence type="ECO:0000313" key="3">
    <source>
        <dbReference type="EMBL" id="KEO91299.1"/>
    </source>
</evidence>
<evidence type="ECO:0000256" key="1">
    <source>
        <dbReference type="SAM" id="SignalP"/>
    </source>
</evidence>
<feature type="chain" id="PRO_5001697195" description="YHS domain-containing protein" evidence="1">
    <location>
        <begin position="27"/>
        <end position="160"/>
    </location>
</feature>
<dbReference type="RefSeq" id="WP_152553421.1">
    <property type="nucleotide sequence ID" value="NZ_JMIW01000001.1"/>
</dbReference>
<comment type="caution">
    <text evidence="3">The sequence shown here is derived from an EMBL/GenBank/DDBJ whole genome shotgun (WGS) entry which is preliminary data.</text>
</comment>
<reference evidence="3 4" key="1">
    <citation type="submission" date="2014-04" db="EMBL/GenBank/DDBJ databases">
        <title>A comprehensive comparison of genomes of Erythrobacter spp. strains.</title>
        <authorList>
            <person name="Zheng Q."/>
        </authorList>
    </citation>
    <scope>NUCLEOTIDE SEQUENCE [LARGE SCALE GENOMIC DNA]</scope>
    <source>
        <strain evidence="3 4">DSM 6997</strain>
    </source>
</reference>
<dbReference type="AlphaFoldDB" id="A0A074MCU2"/>
<dbReference type="Pfam" id="PF04945">
    <property type="entry name" value="YHS"/>
    <property type="match status" value="1"/>
</dbReference>
<keyword evidence="4" id="KW-1185">Reference proteome</keyword>
<organism evidence="3 4">
    <name type="scientific">Erythrobacter longus</name>
    <dbReference type="NCBI Taxonomy" id="1044"/>
    <lineage>
        <taxon>Bacteria</taxon>
        <taxon>Pseudomonadati</taxon>
        <taxon>Pseudomonadota</taxon>
        <taxon>Alphaproteobacteria</taxon>
        <taxon>Sphingomonadales</taxon>
        <taxon>Erythrobacteraceae</taxon>
        <taxon>Erythrobacter/Porphyrobacter group</taxon>
        <taxon>Erythrobacter</taxon>
    </lineage>
</organism>